<dbReference type="KEGG" id="vg:65100216"/>
<reference evidence="2" key="1">
    <citation type="journal article" date="2017" name="Virus Res.">
        <title>Complete genomic characterisation of two novel poxviruses (WKPV and EKPV) from western and eastern grey kangaroos.</title>
        <authorList>
            <person name="Bennett M."/>
            <person name="Tu S.L."/>
            <person name="Upton C."/>
            <person name="McArtor C."/>
            <person name="Gillett A."/>
            <person name="Laird T."/>
            <person name="O'Dea M."/>
        </authorList>
    </citation>
    <scope>NUCLEOTIDE SEQUENCE [LARGE SCALE GENOMIC DNA]</scope>
    <source>
        <strain evidence="2">Western Australia</strain>
    </source>
</reference>
<dbReference type="RefSeq" id="YP_010085145.1">
    <property type="nucleotide sequence ID" value="NC_055228.1"/>
</dbReference>
<dbReference type="Proteomes" id="UP000318778">
    <property type="component" value="Segment"/>
</dbReference>
<feature type="compositionally biased region" description="Low complexity" evidence="1">
    <location>
        <begin position="51"/>
        <end position="63"/>
    </location>
</feature>
<evidence type="ECO:0000313" key="2">
    <source>
        <dbReference type="EMBL" id="ATI20955.1"/>
    </source>
</evidence>
<protein>
    <submittedName>
        <fullName evidence="2">Uncharacterized protein</fullName>
    </submittedName>
</protein>
<accession>A0A2C9DSH2</accession>
<feature type="region of interest" description="Disordered" evidence="1">
    <location>
        <begin position="51"/>
        <end position="70"/>
    </location>
</feature>
<keyword evidence="3" id="KW-1185">Reference proteome</keyword>
<dbReference type="EMBL" id="MF467280">
    <property type="protein sequence ID" value="ATI20955.1"/>
    <property type="molecule type" value="Genomic_DNA"/>
</dbReference>
<evidence type="ECO:0000313" key="3">
    <source>
        <dbReference type="Proteomes" id="UP000318778"/>
    </source>
</evidence>
<organism evidence="2">
    <name type="scientific">Western grey kangaroopox virus</name>
    <dbReference type="NCBI Taxonomy" id="1566307"/>
    <lineage>
        <taxon>Viruses</taxon>
        <taxon>Varidnaviria</taxon>
        <taxon>Bamfordvirae</taxon>
        <taxon>Nucleocytoviricota</taxon>
        <taxon>Pokkesviricetes</taxon>
        <taxon>Chitovirales</taxon>
        <taxon>Poxviridae</taxon>
        <taxon>Chordopoxvirinae</taxon>
        <taxon>Macropopoxvirus</taxon>
        <taxon>Macropopoxvirus mfuliginosuspox</taxon>
        <taxon>Western kangaroopox virus</taxon>
    </lineage>
</organism>
<dbReference type="GeneID" id="65100216"/>
<sequence length="70" mass="7662">MSDRNTKPVCCAPGRPGKKRVKRLTIITEQPSTEEINSFGISLETKAVQPTTTHTSCSPTPFSIPISNFK</sequence>
<proteinExistence type="predicted"/>
<evidence type="ECO:0000256" key="1">
    <source>
        <dbReference type="SAM" id="MobiDB-lite"/>
    </source>
</evidence>
<name>A0A2C9DSH2_9POXV</name>